<name>A0ABP3VJR1_9BURK</name>
<dbReference type="PRINTS" id="PR00420">
    <property type="entry name" value="RNGMNOXGNASE"/>
</dbReference>
<dbReference type="RefSeq" id="WP_141284515.1">
    <property type="nucleotide sequence ID" value="NZ_BAAAEW010000032.1"/>
</dbReference>
<comment type="caution">
    <text evidence="3">The sequence shown here is derived from an EMBL/GenBank/DDBJ whole genome shotgun (WGS) entry which is preliminary data.</text>
</comment>
<feature type="domain" description="FAD-binding" evidence="2">
    <location>
        <begin position="4"/>
        <end position="344"/>
    </location>
</feature>
<accession>A0ABP3VJR1</accession>
<protein>
    <submittedName>
        <fullName evidence="3">Bifunctional 3-(3-hydroxy-phenyl)propionate/3-hydroxycinnamic acid hydroxylase</fullName>
    </submittedName>
</protein>
<dbReference type="Proteomes" id="UP001500279">
    <property type="component" value="Unassembled WGS sequence"/>
</dbReference>
<sequence>MFDADVIVAGLGPTGAVLAGLLAQRGLRVAAFDKLPDLFPLPRAIGFDHEVMRVMQELRIADRVCRHSAPYRPSEYLGVEGPLIKRLDSAPAPHRLGWAPNHVFDQPAFEREIRQRLTELELAQVHYSAEIQDSGEGDGHVWADVRLAGGDVTRFTAKYLVACDGGASPIRKKLGIKLEDLGFDEPWLVVDAIVPDAKLADLPQTQVQYCEPERPCTFVVGPGNHRRWEVMLLPGDSLSANFPDEELWPLLARWVKPGEVKLWRAAAYRFHGLVAERWRSGRVLLAGDSAHMTPPFMAQGMVQGIRDAQNLAWKLRRVIKGESSDALLDTYGKERRPHVRATTAASIALGRVICERDPQRARERDARLLEEHGGSIRTTIRQNMIPDLTGDLVAEDTSGAGTLFPQPLIRARGAEPVLLDEVTGPCVRVACAGPLAPEDAAALMAALPAGGRLIVLEDDDADPPGEVVAVREEGPVIGPWLAQLGAMIAVVRPDHYVFGTAGDVQGALRLLARLRERLAPTP</sequence>
<keyword evidence="1" id="KW-0560">Oxidoreductase</keyword>
<dbReference type="PANTHER" id="PTHR43476:SF3">
    <property type="entry name" value="FAD-BINDING MONOOXYGENASE"/>
    <property type="match status" value="1"/>
</dbReference>
<proteinExistence type="predicted"/>
<dbReference type="InterPro" id="IPR050631">
    <property type="entry name" value="PheA/TfdB_FAD_monoxygenase"/>
</dbReference>
<keyword evidence="4" id="KW-1185">Reference proteome</keyword>
<evidence type="ECO:0000313" key="3">
    <source>
        <dbReference type="EMBL" id="GAA0761588.1"/>
    </source>
</evidence>
<dbReference type="Gene3D" id="3.30.9.10">
    <property type="entry name" value="D-Amino Acid Oxidase, subunit A, domain 2"/>
    <property type="match status" value="1"/>
</dbReference>
<gene>
    <name evidence="3" type="ORF">GCM10009107_45170</name>
</gene>
<dbReference type="InterPro" id="IPR002938">
    <property type="entry name" value="FAD-bd"/>
</dbReference>
<dbReference type="NCBIfam" id="NF004829">
    <property type="entry name" value="PRK06183.1-3"/>
    <property type="match status" value="1"/>
</dbReference>
<evidence type="ECO:0000256" key="1">
    <source>
        <dbReference type="ARBA" id="ARBA00023002"/>
    </source>
</evidence>
<evidence type="ECO:0000259" key="2">
    <source>
        <dbReference type="Pfam" id="PF01494"/>
    </source>
</evidence>
<dbReference type="InterPro" id="IPR036188">
    <property type="entry name" value="FAD/NAD-bd_sf"/>
</dbReference>
<dbReference type="EMBL" id="BAAAEW010000032">
    <property type="protein sequence ID" value="GAA0761588.1"/>
    <property type="molecule type" value="Genomic_DNA"/>
</dbReference>
<organism evidence="3 4">
    <name type="scientific">Ideonella azotifigens</name>
    <dbReference type="NCBI Taxonomy" id="513160"/>
    <lineage>
        <taxon>Bacteria</taxon>
        <taxon>Pseudomonadati</taxon>
        <taxon>Pseudomonadota</taxon>
        <taxon>Betaproteobacteria</taxon>
        <taxon>Burkholderiales</taxon>
        <taxon>Sphaerotilaceae</taxon>
        <taxon>Ideonella</taxon>
    </lineage>
</organism>
<dbReference type="Pfam" id="PF01494">
    <property type="entry name" value="FAD_binding_3"/>
    <property type="match status" value="1"/>
</dbReference>
<reference evidence="4" key="1">
    <citation type="journal article" date="2019" name="Int. J. Syst. Evol. Microbiol.">
        <title>The Global Catalogue of Microorganisms (GCM) 10K type strain sequencing project: providing services to taxonomists for standard genome sequencing and annotation.</title>
        <authorList>
            <consortium name="The Broad Institute Genomics Platform"/>
            <consortium name="The Broad Institute Genome Sequencing Center for Infectious Disease"/>
            <person name="Wu L."/>
            <person name="Ma J."/>
        </authorList>
    </citation>
    <scope>NUCLEOTIDE SEQUENCE [LARGE SCALE GENOMIC DNA]</scope>
    <source>
        <strain evidence="4">JCM 15503</strain>
    </source>
</reference>
<evidence type="ECO:0000313" key="4">
    <source>
        <dbReference type="Proteomes" id="UP001500279"/>
    </source>
</evidence>
<dbReference type="Gene3D" id="3.50.50.60">
    <property type="entry name" value="FAD/NAD(P)-binding domain"/>
    <property type="match status" value="1"/>
</dbReference>
<dbReference type="SUPFAM" id="SSF51905">
    <property type="entry name" value="FAD/NAD(P)-binding domain"/>
    <property type="match status" value="1"/>
</dbReference>
<dbReference type="PANTHER" id="PTHR43476">
    <property type="entry name" value="3-(3-HYDROXY-PHENYL)PROPIONATE/3-HYDROXYCINNAMIC ACID HYDROXYLASE"/>
    <property type="match status" value="1"/>
</dbReference>